<evidence type="ECO:0008006" key="3">
    <source>
        <dbReference type="Google" id="ProtNLM"/>
    </source>
</evidence>
<dbReference type="Proteomes" id="UP001327560">
    <property type="component" value="Chromosome 2"/>
</dbReference>
<dbReference type="AlphaFoldDB" id="A0AAQ3JXG6"/>
<reference evidence="1 2" key="1">
    <citation type="submission" date="2023-10" db="EMBL/GenBank/DDBJ databases">
        <title>Chromosome-scale genome assembly provides insights into flower coloration mechanisms of Canna indica.</title>
        <authorList>
            <person name="Li C."/>
        </authorList>
    </citation>
    <scope>NUCLEOTIDE SEQUENCE [LARGE SCALE GENOMIC DNA]</scope>
    <source>
        <tissue evidence="1">Flower</tissue>
    </source>
</reference>
<accession>A0AAQ3JXG6</accession>
<evidence type="ECO:0000313" key="2">
    <source>
        <dbReference type="Proteomes" id="UP001327560"/>
    </source>
</evidence>
<proteinExistence type="predicted"/>
<gene>
    <name evidence="1" type="ORF">Cni_G06655</name>
</gene>
<keyword evidence="2" id="KW-1185">Reference proteome</keyword>
<dbReference type="EMBL" id="CP136891">
    <property type="protein sequence ID" value="WOK97947.1"/>
    <property type="molecule type" value="Genomic_DNA"/>
</dbReference>
<name>A0AAQ3JXG6_9LILI</name>
<sequence length="88" mass="9834">MHDNVILLTEIVSIIGKSKRKHPYFIIKLDLETAFDRVSWMAIKQLQALSDVSLVLTPNHLRAARALGKGTLIPIPIHNCATTFISID</sequence>
<organism evidence="1 2">
    <name type="scientific">Canna indica</name>
    <name type="common">Indian-shot</name>
    <dbReference type="NCBI Taxonomy" id="4628"/>
    <lineage>
        <taxon>Eukaryota</taxon>
        <taxon>Viridiplantae</taxon>
        <taxon>Streptophyta</taxon>
        <taxon>Embryophyta</taxon>
        <taxon>Tracheophyta</taxon>
        <taxon>Spermatophyta</taxon>
        <taxon>Magnoliopsida</taxon>
        <taxon>Liliopsida</taxon>
        <taxon>Zingiberales</taxon>
        <taxon>Cannaceae</taxon>
        <taxon>Canna</taxon>
    </lineage>
</organism>
<evidence type="ECO:0000313" key="1">
    <source>
        <dbReference type="EMBL" id="WOK97947.1"/>
    </source>
</evidence>
<protein>
    <recommendedName>
        <fullName evidence="3">Reverse transcriptase domain-containing protein</fullName>
    </recommendedName>
</protein>